<dbReference type="Proteomes" id="UP000425344">
    <property type="component" value="Segment"/>
</dbReference>
<dbReference type="EMBL" id="MK613347">
    <property type="protein sequence ID" value="QBQ72716.1"/>
    <property type="molecule type" value="Genomic_DNA"/>
</dbReference>
<evidence type="ECO:0000313" key="1">
    <source>
        <dbReference type="EMBL" id="QBQ72716.1"/>
    </source>
</evidence>
<reference evidence="1 2" key="1">
    <citation type="journal article" date="2019" name="mSystems">
        <title>Diverse, abundant and novel viruses infecting the marine abundant Roseobacter RCA lineage.</title>
        <authorList>
            <person name="Zhang Z.F."/>
            <person name="Chen F."/>
            <person name="Chu X."/>
            <person name="Zhang H."/>
            <person name="Luo H.W."/>
            <person name="Zhai Z.Q."/>
            <person name="Yang M.Y."/>
            <person name="Zhao Y.L."/>
        </authorList>
    </citation>
    <scope>NUCLEOTIDE SEQUENCE [LARGE SCALE GENOMIC DNA]</scope>
</reference>
<proteinExistence type="predicted"/>
<accession>A0A646QWE3</accession>
<protein>
    <submittedName>
        <fullName evidence="1">Uncharacterized protein</fullName>
    </submittedName>
</protein>
<organism evidence="1 2">
    <name type="scientific">Roseobacter phage CRP-5</name>
    <dbReference type="NCBI Taxonomy" id="2559284"/>
    <lineage>
        <taxon>Viruses</taxon>
        <taxon>Duplodnaviria</taxon>
        <taxon>Heunggongvirae</taxon>
        <taxon>Uroviricota</taxon>
        <taxon>Caudoviricetes</taxon>
        <taxon>Zobellviridae</taxon>
        <taxon>Cobavirinae</taxon>
        <taxon>Veravirus</taxon>
    </lineage>
</organism>
<dbReference type="Gene3D" id="3.30.40.220">
    <property type="match status" value="1"/>
</dbReference>
<name>A0A646QWE3_9CAUD</name>
<sequence length="115" mass="13160">MAEDLSYKIKRLLNGSKSRSKSKALPFNLTLQYLIELYEEQEGLCAVTNVPFCFKAHGTKNVANKNTMSLDRVKPELGYTKGNVRFVTFQVNCAKGFYTDEDFFEMCSNAIRNRL</sequence>
<evidence type="ECO:0000313" key="2">
    <source>
        <dbReference type="Proteomes" id="UP000425344"/>
    </source>
</evidence>
<gene>
    <name evidence="1" type="ORF">CRP5_gp50</name>
</gene>